<accession>A0A0N0NJU0</accession>
<dbReference type="Pfam" id="PF01987">
    <property type="entry name" value="AIM24"/>
    <property type="match status" value="1"/>
</dbReference>
<evidence type="ECO:0000256" key="4">
    <source>
        <dbReference type="ARBA" id="ARBA00022946"/>
    </source>
</evidence>
<dbReference type="PANTHER" id="PTHR36959:SF2">
    <property type="entry name" value="ALTERED INHERITANCE OF MITOCHONDRIA PROTEIN 24, MITOCHONDRIAL"/>
    <property type="match status" value="1"/>
</dbReference>
<dbReference type="InterPro" id="IPR036983">
    <property type="entry name" value="AIM24_sf"/>
</dbReference>
<protein>
    <recommendedName>
        <fullName evidence="3 6">Altered inheritance of mitochondria protein 24, mitochondrial</fullName>
    </recommendedName>
</protein>
<dbReference type="AlphaFoldDB" id="A0A0N0NJU0"/>
<dbReference type="GO" id="GO:0007007">
    <property type="term" value="P:inner mitochondrial membrane organization"/>
    <property type="evidence" value="ECO:0007669"/>
    <property type="project" value="TreeGrafter"/>
</dbReference>
<dbReference type="GO" id="GO:0005743">
    <property type="term" value="C:mitochondrial inner membrane"/>
    <property type="evidence" value="ECO:0007669"/>
    <property type="project" value="TreeGrafter"/>
</dbReference>
<dbReference type="Proteomes" id="UP000038010">
    <property type="component" value="Unassembled WGS sequence"/>
</dbReference>
<dbReference type="STRING" id="1664694.A0A0N0NJU0"/>
<sequence length="403" mass="43639">MPRIPSASLLRLPRSPHQRWAFPAHLIAGRRVGGYRYISVQTTPSTDTATIDVTGKSASASSPDATFEVLGAPYSLLSVTLSPSQDLYTRRGTLVGVSSDAADDAISTLRLLTPFRRAISGIPFLYQRITSTTPLSAIISTPSTSTSLSILHLDGTTDWKITQRKALLAWTGRSLNVAPTLPTSLSTSAYGTSLATGRGLICLSGVGQIYSLTLGPSETYIAHPSNILAYSINSNPAPQPYRFRSSAMRLQIPLQLGNWFPTPAFVRAMQDSSTYKTMQSLVLRFRTWSRRTIWGDRLFLKFQGPTTILLQSRASRVRDVLTREEVNEIADAPAGSVLASVRTVHDSRDRHAEQSRMGVHGATVSAATNSAAESNGQPKLEVKSVSEDGKVTFQAKQETGSKA</sequence>
<dbReference type="OrthoDB" id="5295771at2759"/>
<feature type="compositionally biased region" description="Polar residues" evidence="7">
    <location>
        <begin position="365"/>
        <end position="377"/>
    </location>
</feature>
<name>A0A0N0NJU0_9EURO</name>
<dbReference type="VEuPathDB" id="FungiDB:AB675_3614"/>
<dbReference type="EMBL" id="LFJN01000026">
    <property type="protein sequence ID" value="KPI37039.1"/>
    <property type="molecule type" value="Genomic_DNA"/>
</dbReference>
<evidence type="ECO:0000256" key="5">
    <source>
        <dbReference type="ARBA" id="ARBA00023128"/>
    </source>
</evidence>
<keyword evidence="5 6" id="KW-0496">Mitochondrion</keyword>
<keyword evidence="4" id="KW-0809">Transit peptide</keyword>
<evidence type="ECO:0000256" key="3">
    <source>
        <dbReference type="ARBA" id="ARBA00013287"/>
    </source>
</evidence>
<organism evidence="8 9">
    <name type="scientific">Cyphellophora attinorum</name>
    <dbReference type="NCBI Taxonomy" id="1664694"/>
    <lineage>
        <taxon>Eukaryota</taxon>
        <taxon>Fungi</taxon>
        <taxon>Dikarya</taxon>
        <taxon>Ascomycota</taxon>
        <taxon>Pezizomycotina</taxon>
        <taxon>Eurotiomycetes</taxon>
        <taxon>Chaetothyriomycetidae</taxon>
        <taxon>Chaetothyriales</taxon>
        <taxon>Cyphellophoraceae</taxon>
        <taxon>Cyphellophora</taxon>
    </lineage>
</organism>
<dbReference type="InterPro" id="IPR002838">
    <property type="entry name" value="AIM24"/>
</dbReference>
<dbReference type="RefSeq" id="XP_017997002.1">
    <property type="nucleotide sequence ID" value="XM_018143681.1"/>
</dbReference>
<comment type="subcellular location">
    <subcellularLocation>
        <location evidence="1 6">Mitochondrion</location>
    </subcellularLocation>
</comment>
<proteinExistence type="inferred from homology"/>
<dbReference type="Gene3D" id="3.60.160.10">
    <property type="entry name" value="Mitochondrial biogenesis AIM24"/>
    <property type="match status" value="1"/>
</dbReference>
<reference evidence="8 9" key="1">
    <citation type="submission" date="2015-06" db="EMBL/GenBank/DDBJ databases">
        <title>Draft genome of the ant-associated black yeast Phialophora attae CBS 131958.</title>
        <authorList>
            <person name="Moreno L.F."/>
            <person name="Stielow B.J."/>
            <person name="de Hoog S."/>
            <person name="Vicente V.A."/>
            <person name="Weiss V.A."/>
            <person name="de Vries M."/>
            <person name="Cruz L.M."/>
            <person name="Souza E.M."/>
        </authorList>
    </citation>
    <scope>NUCLEOTIDE SEQUENCE [LARGE SCALE GENOMIC DNA]</scope>
    <source>
        <strain evidence="8 9">CBS 131958</strain>
    </source>
</reference>
<evidence type="ECO:0000256" key="1">
    <source>
        <dbReference type="ARBA" id="ARBA00004173"/>
    </source>
</evidence>
<feature type="compositionally biased region" description="Polar residues" evidence="7">
    <location>
        <begin position="394"/>
        <end position="403"/>
    </location>
</feature>
<dbReference type="PANTHER" id="PTHR36959">
    <property type="entry name" value="ALTERED INHERITANCE OF MITOCHONDRIA PROTEIN 24, MITOCHONDRIAL"/>
    <property type="match status" value="1"/>
</dbReference>
<comment type="caution">
    <text evidence="8">The sequence shown here is derived from an EMBL/GenBank/DDBJ whole genome shotgun (WGS) entry which is preliminary data.</text>
</comment>
<evidence type="ECO:0000313" key="8">
    <source>
        <dbReference type="EMBL" id="KPI37039.1"/>
    </source>
</evidence>
<feature type="region of interest" description="Disordered" evidence="7">
    <location>
        <begin position="352"/>
        <end position="403"/>
    </location>
</feature>
<dbReference type="SUPFAM" id="SSF51219">
    <property type="entry name" value="TRAP-like"/>
    <property type="match status" value="1"/>
</dbReference>
<evidence type="ECO:0000256" key="2">
    <source>
        <dbReference type="ARBA" id="ARBA00009322"/>
    </source>
</evidence>
<evidence type="ECO:0000256" key="7">
    <source>
        <dbReference type="SAM" id="MobiDB-lite"/>
    </source>
</evidence>
<comment type="similarity">
    <text evidence="2 6">Belongs to the AIM24 family.</text>
</comment>
<dbReference type="InterPro" id="IPR016031">
    <property type="entry name" value="Trp_RNA-bd_attenuator-like_dom"/>
</dbReference>
<dbReference type="GeneID" id="28735561"/>
<evidence type="ECO:0000256" key="6">
    <source>
        <dbReference type="RuleBase" id="RU363045"/>
    </source>
</evidence>
<gene>
    <name evidence="8" type="ORF">AB675_3614</name>
</gene>
<evidence type="ECO:0000313" key="9">
    <source>
        <dbReference type="Proteomes" id="UP000038010"/>
    </source>
</evidence>
<feature type="compositionally biased region" description="Basic and acidic residues" evidence="7">
    <location>
        <begin position="380"/>
        <end position="390"/>
    </location>
</feature>
<keyword evidence="9" id="KW-1185">Reference proteome</keyword>